<dbReference type="CDD" id="cd03263">
    <property type="entry name" value="ABC_subfamily_A"/>
    <property type="match status" value="2"/>
</dbReference>
<dbReference type="GO" id="GO:0005524">
    <property type="term" value="F:ATP binding"/>
    <property type="evidence" value="ECO:0007669"/>
    <property type="project" value="UniProtKB-KW"/>
</dbReference>
<evidence type="ECO:0000256" key="2">
    <source>
        <dbReference type="ARBA" id="ARBA00008869"/>
    </source>
</evidence>
<feature type="transmembrane region" description="Helical" evidence="10">
    <location>
        <begin position="325"/>
        <end position="347"/>
    </location>
</feature>
<evidence type="ECO:0000256" key="5">
    <source>
        <dbReference type="ARBA" id="ARBA00022737"/>
    </source>
</evidence>
<protein>
    <submittedName>
        <fullName evidence="15">ABC transporter domain-containing protein</fullName>
    </submittedName>
</protein>
<evidence type="ECO:0000313" key="15">
    <source>
        <dbReference type="WBParaSite" id="DME_0000238701-mRNA-1"/>
    </source>
</evidence>
<keyword evidence="8 10" id="KW-1133">Transmembrane helix</keyword>
<evidence type="ECO:0000256" key="10">
    <source>
        <dbReference type="SAM" id="Phobius"/>
    </source>
</evidence>
<keyword evidence="5" id="KW-0677">Repeat</keyword>
<evidence type="ECO:0000256" key="6">
    <source>
        <dbReference type="ARBA" id="ARBA00022741"/>
    </source>
</evidence>
<feature type="transmembrane region" description="Helical" evidence="10">
    <location>
        <begin position="381"/>
        <end position="402"/>
    </location>
</feature>
<dbReference type="InterPro" id="IPR003439">
    <property type="entry name" value="ABC_transporter-like_ATP-bd"/>
</dbReference>
<keyword evidence="3" id="KW-0813">Transport</keyword>
<dbReference type="GO" id="GO:0016020">
    <property type="term" value="C:membrane"/>
    <property type="evidence" value="ECO:0007669"/>
    <property type="project" value="UniProtKB-SubCell"/>
</dbReference>
<dbReference type="GO" id="GO:0140359">
    <property type="term" value="F:ABC-type transporter activity"/>
    <property type="evidence" value="ECO:0007669"/>
    <property type="project" value="InterPro"/>
</dbReference>
<reference evidence="12 14" key="2">
    <citation type="submission" date="2018-11" db="EMBL/GenBank/DDBJ databases">
        <authorList>
            <consortium name="Pathogen Informatics"/>
        </authorList>
    </citation>
    <scope>NUCLEOTIDE SEQUENCE [LARGE SCALE GENOMIC DNA]</scope>
</reference>
<dbReference type="InterPro" id="IPR027417">
    <property type="entry name" value="P-loop_NTPase"/>
</dbReference>
<feature type="transmembrane region" description="Helical" evidence="10">
    <location>
        <begin position="1155"/>
        <end position="1177"/>
    </location>
</feature>
<dbReference type="AlphaFoldDB" id="A0A158Q3H1"/>
<keyword evidence="7" id="KW-0067">ATP-binding</keyword>
<evidence type="ECO:0000313" key="13">
    <source>
        <dbReference type="Proteomes" id="UP000038040"/>
    </source>
</evidence>
<evidence type="ECO:0000313" key="12">
    <source>
        <dbReference type="EMBL" id="VDN56774.1"/>
    </source>
</evidence>
<dbReference type="SMART" id="SM00382">
    <property type="entry name" value="AAA"/>
    <property type="match status" value="2"/>
</dbReference>
<dbReference type="Gene3D" id="3.40.50.300">
    <property type="entry name" value="P-loop containing nucleotide triphosphate hydrolases"/>
    <property type="match status" value="2"/>
</dbReference>
<feature type="transmembrane region" description="Helical" evidence="10">
    <location>
        <begin position="1264"/>
        <end position="1287"/>
    </location>
</feature>
<feature type="transmembrane region" description="Helical" evidence="10">
    <location>
        <begin position="1350"/>
        <end position="1372"/>
    </location>
</feature>
<keyword evidence="9 10" id="KW-0472">Membrane</keyword>
<evidence type="ECO:0000256" key="4">
    <source>
        <dbReference type="ARBA" id="ARBA00022692"/>
    </source>
</evidence>
<accession>A0A158Q3H1</accession>
<dbReference type="PANTHER" id="PTHR19229:SF36">
    <property type="entry name" value="ATP-BINDING CASSETTE SUB-FAMILY A MEMBER 2"/>
    <property type="match status" value="1"/>
</dbReference>
<sequence>MKEEYEAKPLPSAGLLSLVELGCKNYVLDKNRFRTFPHSRLKQFLTIIDDIIRKHNRNGSAFSNFDWASFDIPSFRHFFPNIDNSSAFIKILLEHKVRILYAPNATVADEIIKKGHKDERSVVNYVENNAMQDNVTVIASLIFTNINNDSLPSHVIYKIRQNASLTPTTKSAELIFKYPGPRDYDYSYYNFGFLFIQDLVERALIEIFNGGPIFEPGTYLHQSPYPCFIFDEFLMYIERLFPLILTLSWIFSFSLLVQTIVEWKESQLQQNELFNRFILFRFMVSTFYSRAKMAAACAGIIYLLSCLPALFISIREQSRLQLMSFASNFFCSFISTSAFSIAIKYLFYYELKGLYFLYILGEGCQFYNFYLSPISEETFTVAHSMVCMLFDCFIYAAIAIYVDKVFPGKESSGSKWYFPFELLYNKVRNLLGKDVTVLEESLMDDDIKFEEESDDTKISVMLKRISKRYKHSARTYALFNISLALRKNEITAILGHNGAGKTTLMNIIDGTCVPSAGNVCINGHFIKTRSDVIKAMLGICPQHNVLFNELTTMEHLYFYSKLKSKQTNQEAIEESRQFLKDLHLDDKENELVCKLSGGMKRRLSVAIAFIGVSDSFLSEKFIAVYILILGRAIGMGQPLLSELVATMISFFLGSTAVILDEPTAGVDPFARRFIWDMILKYRYGRSILIATHLLDEADILADRIAVLSLGRLKAYGSPLFLKKHFGDGYFITFVNDPTSTEYALSITSYEERENILTQKFMEMCSRFGPNPLLVSGCAYERTYQLQQWTMEQIISLLKFVESKSERLKMGISSFGIRDTTLQEVFLKLGVSDSITDSSKDITRNWGSLISQLILPMIFIAGSMFIALPTIITEEPPLKLTTFQFVNISSGQNNTIFYSNDASDDIISFDSRRLPASSIVASFYGVPGLGAECLVKNKSATWLDANWAANKKYYGRNVTFDHLIDDCRERKYFEKNSMRHNLSYFKIPDYVKPKNGSDYYPSCICVHHGSGVICSPIKDNYNYRLLMTGDELYDLTGLNISNYLISTNSQFELRYGGISLGFEKENVPPEFGVNTSDILRTLAVHHISKVWYNNRAFHAMPIFLNILNNAILRTSLRNNSNFSSNPAAIGITLINHPMGGSSRIISRRKIMETNDVLIAIFMVIGISFVPASFIYFLVYERSTYCFHLQKMSGMRPCIYWLANFTWDIFNFCIPLLICSAIIWYEMDSYVHSTNLLALISLLFFYGLASIPLVYLLSYLFDAPSVAYIVIIVFNLSIGLSTIFASFLLQLFGLENPTLASVEVALRRIFLIFPGFAFGRGVLDVAFNEYFNQYYTFFGETSKIQSPFSWDLLFQNLLVMGGIGLLCFVLVISLDYSFPKVSFDASFLDSANENEDSDVAAERARAMGPSSSNDVIKLESIFIKKLKTKKEDIIRAVDHVYFSVPKGECFGLLGVNGAGKTTLFNMLCGITSPSSGNIFICGEDLHKNWDVIKNIGYCPQFDAFFDELTGQEHLLYYARLYGYVPAAAKELVDWLLHQLDLLSYSSSMVASYSGGTRRKLSVAIALIGNPQVVLLDEPTTGMDPGARNFIRGIIAGLAISGKSVIWTSHSVEECEALCDRLAIMVNGKLRCIGSAQHLKDKFGKGYSIRIRLKKDAGKDVKDKIFHFLMDHFPHIILKETHFNFVHIEVRNNVRLFKLFALCEEMLKAETLQIESYTISQNNIEDVFVAFVRDQLDSSESILKPVDLTNLCPVASSHSF</sequence>
<feature type="domain" description="ABC transporter" evidence="11">
    <location>
        <begin position="460"/>
        <end position="734"/>
    </location>
</feature>
<dbReference type="Proteomes" id="UP000038040">
    <property type="component" value="Unplaced"/>
</dbReference>
<dbReference type="EMBL" id="UYYG01001157">
    <property type="protein sequence ID" value="VDN56774.1"/>
    <property type="molecule type" value="Genomic_DNA"/>
</dbReference>
<feature type="transmembrane region" description="Helical" evidence="10">
    <location>
        <begin position="1307"/>
        <end position="1329"/>
    </location>
</feature>
<evidence type="ECO:0000256" key="3">
    <source>
        <dbReference type="ARBA" id="ARBA00022448"/>
    </source>
</evidence>
<dbReference type="InterPro" id="IPR056264">
    <property type="entry name" value="R2_ABCA1-4-like"/>
</dbReference>
<dbReference type="InterPro" id="IPR017871">
    <property type="entry name" value="ABC_transporter-like_CS"/>
</dbReference>
<keyword evidence="14" id="KW-1185">Reference proteome</keyword>
<comment type="subcellular location">
    <subcellularLocation>
        <location evidence="1">Membrane</location>
        <topology evidence="1">Multi-pass membrane protein</topology>
    </subcellularLocation>
</comment>
<dbReference type="FunFam" id="3.40.50.300:FF:000335">
    <property type="entry name" value="ATP binding cassette subfamily A member 5"/>
    <property type="match status" value="1"/>
</dbReference>
<feature type="transmembrane region" description="Helical" evidence="10">
    <location>
        <begin position="852"/>
        <end position="871"/>
    </location>
</feature>
<feature type="transmembrane region" description="Helical" evidence="10">
    <location>
        <begin position="240"/>
        <end position="261"/>
    </location>
</feature>
<feature type="transmembrane region" description="Helical" evidence="10">
    <location>
        <begin position="1234"/>
        <end position="1257"/>
    </location>
</feature>
<evidence type="ECO:0000256" key="8">
    <source>
        <dbReference type="ARBA" id="ARBA00022989"/>
    </source>
</evidence>
<dbReference type="OrthoDB" id="8061355at2759"/>
<keyword evidence="4 10" id="KW-0812">Transmembrane</keyword>
<evidence type="ECO:0000256" key="7">
    <source>
        <dbReference type="ARBA" id="ARBA00022840"/>
    </source>
</evidence>
<dbReference type="Proteomes" id="UP000274756">
    <property type="component" value="Unassembled WGS sequence"/>
</dbReference>
<evidence type="ECO:0000256" key="9">
    <source>
        <dbReference type="ARBA" id="ARBA00023136"/>
    </source>
</evidence>
<dbReference type="PANTHER" id="PTHR19229">
    <property type="entry name" value="ATP-BINDING CASSETTE TRANSPORTER SUBFAMILY A ABCA"/>
    <property type="match status" value="1"/>
</dbReference>
<reference evidence="15" key="1">
    <citation type="submission" date="2016-04" db="UniProtKB">
        <authorList>
            <consortium name="WormBaseParasite"/>
        </authorList>
    </citation>
    <scope>IDENTIFICATION</scope>
</reference>
<dbReference type="InterPro" id="IPR003593">
    <property type="entry name" value="AAA+_ATPase"/>
</dbReference>
<comment type="similarity">
    <text evidence="2">Belongs to the ABC transporter superfamily. ABCA family.</text>
</comment>
<feature type="transmembrane region" description="Helical" evidence="10">
    <location>
        <begin position="1197"/>
        <end position="1222"/>
    </location>
</feature>
<feature type="transmembrane region" description="Helical" evidence="10">
    <location>
        <begin position="293"/>
        <end position="313"/>
    </location>
</feature>
<dbReference type="GO" id="GO:0005319">
    <property type="term" value="F:lipid transporter activity"/>
    <property type="evidence" value="ECO:0007669"/>
    <property type="project" value="TreeGrafter"/>
</dbReference>
<feature type="domain" description="ABC transporter" evidence="11">
    <location>
        <begin position="1414"/>
        <end position="1649"/>
    </location>
</feature>
<dbReference type="PROSITE" id="PS00211">
    <property type="entry name" value="ABC_TRANSPORTER_1"/>
    <property type="match status" value="1"/>
</dbReference>
<dbReference type="STRING" id="318479.A0A158Q3H1"/>
<dbReference type="WBParaSite" id="DME_0000238701-mRNA-1">
    <property type="protein sequence ID" value="DME_0000238701-mRNA-1"/>
    <property type="gene ID" value="DME_0000238701"/>
</dbReference>
<evidence type="ECO:0000259" key="11">
    <source>
        <dbReference type="PROSITE" id="PS50893"/>
    </source>
</evidence>
<dbReference type="GO" id="GO:0016887">
    <property type="term" value="F:ATP hydrolysis activity"/>
    <property type="evidence" value="ECO:0007669"/>
    <property type="project" value="InterPro"/>
</dbReference>
<name>A0A158Q3H1_DRAME</name>
<gene>
    <name evidence="12" type="ORF">DME_LOCUS6747</name>
</gene>
<dbReference type="InterPro" id="IPR013525">
    <property type="entry name" value="ABC2_TM"/>
</dbReference>
<keyword evidence="6" id="KW-0547">Nucleotide-binding</keyword>
<dbReference type="Pfam" id="PF23321">
    <property type="entry name" value="R1_ABCA1"/>
    <property type="match status" value="1"/>
</dbReference>
<dbReference type="InterPro" id="IPR026082">
    <property type="entry name" value="ABCA"/>
</dbReference>
<evidence type="ECO:0000256" key="1">
    <source>
        <dbReference type="ARBA" id="ARBA00004141"/>
    </source>
</evidence>
<proteinExistence type="inferred from homology"/>
<dbReference type="Pfam" id="PF12698">
    <property type="entry name" value="ABC2_membrane_3"/>
    <property type="match status" value="1"/>
</dbReference>
<dbReference type="Pfam" id="PF00005">
    <property type="entry name" value="ABC_tran"/>
    <property type="match status" value="2"/>
</dbReference>
<evidence type="ECO:0000313" key="14">
    <source>
        <dbReference type="Proteomes" id="UP000274756"/>
    </source>
</evidence>
<organism evidence="13 15">
    <name type="scientific">Dracunculus medinensis</name>
    <name type="common">Guinea worm</name>
    <dbReference type="NCBI Taxonomy" id="318479"/>
    <lineage>
        <taxon>Eukaryota</taxon>
        <taxon>Metazoa</taxon>
        <taxon>Ecdysozoa</taxon>
        <taxon>Nematoda</taxon>
        <taxon>Chromadorea</taxon>
        <taxon>Rhabditida</taxon>
        <taxon>Spirurina</taxon>
        <taxon>Dracunculoidea</taxon>
        <taxon>Dracunculidae</taxon>
        <taxon>Dracunculus</taxon>
    </lineage>
</organism>
<dbReference type="PROSITE" id="PS50893">
    <property type="entry name" value="ABC_TRANSPORTER_2"/>
    <property type="match status" value="2"/>
</dbReference>
<dbReference type="SUPFAM" id="SSF52540">
    <property type="entry name" value="P-loop containing nucleoside triphosphate hydrolases"/>
    <property type="match status" value="2"/>
</dbReference>